<proteinExistence type="predicted"/>
<reference evidence="2 3" key="1">
    <citation type="submission" date="2016-10" db="EMBL/GenBank/DDBJ databases">
        <authorList>
            <person name="Cai Z."/>
        </authorList>
    </citation>
    <scope>NUCLEOTIDE SEQUENCE [LARGE SCALE GENOMIC DNA]</scope>
</reference>
<feature type="region of interest" description="Disordered" evidence="1">
    <location>
        <begin position="521"/>
        <end position="541"/>
    </location>
</feature>
<feature type="region of interest" description="Disordered" evidence="1">
    <location>
        <begin position="65"/>
        <end position="92"/>
    </location>
</feature>
<evidence type="ECO:0008006" key="4">
    <source>
        <dbReference type="Google" id="ProtNLM"/>
    </source>
</evidence>
<organism evidence="2 3">
    <name type="scientific">Tetradesmus obliquus</name>
    <name type="common">Green alga</name>
    <name type="synonym">Acutodesmus obliquus</name>
    <dbReference type="NCBI Taxonomy" id="3088"/>
    <lineage>
        <taxon>Eukaryota</taxon>
        <taxon>Viridiplantae</taxon>
        <taxon>Chlorophyta</taxon>
        <taxon>core chlorophytes</taxon>
        <taxon>Chlorophyceae</taxon>
        <taxon>CS clade</taxon>
        <taxon>Sphaeropleales</taxon>
        <taxon>Scenedesmaceae</taxon>
        <taxon>Tetradesmus</taxon>
    </lineage>
</organism>
<protein>
    <recommendedName>
        <fullName evidence="4">Fucosyltransferase</fullName>
    </recommendedName>
</protein>
<evidence type="ECO:0000256" key="1">
    <source>
        <dbReference type="SAM" id="MobiDB-lite"/>
    </source>
</evidence>
<keyword evidence="3" id="KW-1185">Reference proteome</keyword>
<evidence type="ECO:0000313" key="3">
    <source>
        <dbReference type="Proteomes" id="UP000256970"/>
    </source>
</evidence>
<dbReference type="Proteomes" id="UP000256970">
    <property type="component" value="Unassembled WGS sequence"/>
</dbReference>
<dbReference type="AlphaFoldDB" id="A0A383W5B1"/>
<dbReference type="Gene3D" id="3.40.50.11350">
    <property type="match status" value="1"/>
</dbReference>
<evidence type="ECO:0000313" key="2">
    <source>
        <dbReference type="EMBL" id="SZX72393.1"/>
    </source>
</evidence>
<name>A0A383W5B1_TETOB</name>
<dbReference type="EMBL" id="FNXT01001132">
    <property type="protein sequence ID" value="SZX72393.1"/>
    <property type="molecule type" value="Genomic_DNA"/>
</dbReference>
<accession>A0A383W5B1</accession>
<sequence length="541" mass="57097">MQMSSAGGAAAPADSRGRQAASATTIGLLLVFTTLTLSGHSWITSSWSAPGQAVLAVSTAARNQLQKGPPSSRLLSTSQPENADESTPAAEAAEAKIAAAAAAAAANSTQASPGPQLLGGYPAAVLDTFPQIKQCGHDGPKDWLRQYAQLHAAATAATAAAAAAGNTSATQQQRYLVSIPHLSGTADHTIGLVAQLLLALLGGRAFTEYAAPGRPPGLAAACDFPHFNWSHPQRLPGALLEALPQVATSRTSMQPNAAVRYPPPYEAYALHNLVNPLDAQLEALGRVNLTDFPAGMADVPVVLSTSNRGASYMMLTNPHHKDTWWRHYGLRPESAFMCGFWALCSPNAAVQRMYGQRFWGPLTEPGVMRIGIQVRFGDKLAFLHSAALAPSALLALAAPYFACAQALEEAYAAPGQRVVWFVISDSGAFRKAAVKRYGDKVLTDDQLQLVHVACHLNDDPSLCKDSTLQLAVQHSVGEMLSFSLADYHIITRSSGFGRVGAWLSGRWGNLYELSPGADDAGEVCPGRPTSPAESAAHFSRM</sequence>
<gene>
    <name evidence="2" type="ORF">BQ4739_LOCUS12573</name>
</gene>